<evidence type="ECO:0000313" key="5">
    <source>
        <dbReference type="EnsemblProtists" id="PYU1_T015196"/>
    </source>
</evidence>
<keyword evidence="1" id="KW-0813">Transport</keyword>
<feature type="region of interest" description="Disordered" evidence="3">
    <location>
        <begin position="154"/>
        <end position="178"/>
    </location>
</feature>
<dbReference type="GO" id="GO:0005319">
    <property type="term" value="F:lipid transporter activity"/>
    <property type="evidence" value="ECO:0007669"/>
    <property type="project" value="TreeGrafter"/>
</dbReference>
<dbReference type="STRING" id="431595.K3XD97"/>
<dbReference type="InParanoid" id="K3XD97"/>
<dbReference type="PANTHER" id="PTHR19229:SF36">
    <property type="entry name" value="ATP-BINDING CASSETTE SUB-FAMILY A MEMBER 2"/>
    <property type="match status" value="1"/>
</dbReference>
<keyword evidence="6" id="KW-1185">Reference proteome</keyword>
<dbReference type="GO" id="GO:0140359">
    <property type="term" value="F:ABC-type transporter activity"/>
    <property type="evidence" value="ECO:0007669"/>
    <property type="project" value="InterPro"/>
</dbReference>
<evidence type="ECO:0000256" key="3">
    <source>
        <dbReference type="SAM" id="MobiDB-lite"/>
    </source>
</evidence>
<feature type="compositionally biased region" description="Polar residues" evidence="3">
    <location>
        <begin position="163"/>
        <end position="173"/>
    </location>
</feature>
<organism evidence="5 6">
    <name type="scientific">Globisporangium ultimum (strain ATCC 200006 / CBS 805.95 / DAOM BR144)</name>
    <name type="common">Pythium ultimum</name>
    <dbReference type="NCBI Taxonomy" id="431595"/>
    <lineage>
        <taxon>Eukaryota</taxon>
        <taxon>Sar</taxon>
        <taxon>Stramenopiles</taxon>
        <taxon>Oomycota</taxon>
        <taxon>Peronosporomycetes</taxon>
        <taxon>Pythiales</taxon>
        <taxon>Pythiaceae</taxon>
        <taxon>Globisporangium</taxon>
    </lineage>
</organism>
<dbReference type="Gene3D" id="3.40.50.300">
    <property type="entry name" value="P-loop containing nucleotide triphosphate hydrolases"/>
    <property type="match status" value="1"/>
</dbReference>
<keyword evidence="4" id="KW-0812">Transmembrane</keyword>
<feature type="transmembrane region" description="Helical" evidence="4">
    <location>
        <begin position="207"/>
        <end position="223"/>
    </location>
</feature>
<dbReference type="SUPFAM" id="SSF52540">
    <property type="entry name" value="P-loop containing nucleoside triphosphate hydrolases"/>
    <property type="match status" value="1"/>
</dbReference>
<name>K3XD97_GLOUD</name>
<evidence type="ECO:0000313" key="6">
    <source>
        <dbReference type="Proteomes" id="UP000019132"/>
    </source>
</evidence>
<dbReference type="GO" id="GO:0016020">
    <property type="term" value="C:membrane"/>
    <property type="evidence" value="ECO:0007669"/>
    <property type="project" value="InterPro"/>
</dbReference>
<feature type="transmembrane region" description="Helical" evidence="4">
    <location>
        <begin position="415"/>
        <end position="436"/>
    </location>
</feature>
<reference evidence="6" key="2">
    <citation type="submission" date="2010-04" db="EMBL/GenBank/DDBJ databases">
        <authorList>
            <person name="Buell R."/>
            <person name="Hamilton J."/>
            <person name="Hostetler J."/>
        </authorList>
    </citation>
    <scope>NUCLEOTIDE SEQUENCE [LARGE SCALE GENOMIC DNA]</scope>
    <source>
        <strain evidence="6">DAOM:BR144</strain>
    </source>
</reference>
<dbReference type="EMBL" id="ADOS01000049">
    <property type="status" value="NOT_ANNOTATED_CDS"/>
    <property type="molecule type" value="Genomic_DNA"/>
</dbReference>
<keyword evidence="4" id="KW-0472">Membrane</keyword>
<reference evidence="6" key="1">
    <citation type="journal article" date="2010" name="Genome Biol.">
        <title>Genome sequence of the necrotrophic plant pathogen Pythium ultimum reveals original pathogenicity mechanisms and effector repertoire.</title>
        <authorList>
            <person name="Levesque C.A."/>
            <person name="Brouwer H."/>
            <person name="Cano L."/>
            <person name="Hamilton J.P."/>
            <person name="Holt C."/>
            <person name="Huitema E."/>
            <person name="Raffaele S."/>
            <person name="Robideau G.P."/>
            <person name="Thines M."/>
            <person name="Win J."/>
            <person name="Zerillo M.M."/>
            <person name="Beakes G.W."/>
            <person name="Boore J.L."/>
            <person name="Busam D."/>
            <person name="Dumas B."/>
            <person name="Ferriera S."/>
            <person name="Fuerstenberg S.I."/>
            <person name="Gachon C.M."/>
            <person name="Gaulin E."/>
            <person name="Govers F."/>
            <person name="Grenville-Briggs L."/>
            <person name="Horner N."/>
            <person name="Hostetler J."/>
            <person name="Jiang R.H."/>
            <person name="Johnson J."/>
            <person name="Krajaejun T."/>
            <person name="Lin H."/>
            <person name="Meijer H.J."/>
            <person name="Moore B."/>
            <person name="Morris P."/>
            <person name="Phuntmart V."/>
            <person name="Puiu D."/>
            <person name="Shetty J."/>
            <person name="Stajich J.E."/>
            <person name="Tripathy S."/>
            <person name="Wawra S."/>
            <person name="van West P."/>
            <person name="Whitty B.R."/>
            <person name="Coutinho P.M."/>
            <person name="Henrissat B."/>
            <person name="Martin F."/>
            <person name="Thomas P.D."/>
            <person name="Tyler B.M."/>
            <person name="De Vries R.P."/>
            <person name="Kamoun S."/>
            <person name="Yandell M."/>
            <person name="Tisserat N."/>
            <person name="Buell C.R."/>
        </authorList>
    </citation>
    <scope>NUCLEOTIDE SEQUENCE</scope>
    <source>
        <strain evidence="6">DAOM:BR144</strain>
    </source>
</reference>
<evidence type="ECO:0000256" key="1">
    <source>
        <dbReference type="ARBA" id="ARBA00022448"/>
    </source>
</evidence>
<dbReference type="eggNOG" id="KOG0059">
    <property type="taxonomic scope" value="Eukaryota"/>
</dbReference>
<accession>K3XD97</accession>
<sequence length="440" mass="47849">MDPYSRRSTWEILLNNRNDRVMVLTTHFMDEADILGDRIAIMAEGEVRCCGSSLFLKNRYGAGYNLTLVKDEAGCNDNNLIAFIQSYIPNAQVLSNVGSEIAFQLPLASSSGFASMFAEMDNQLLALGLLSYGVSVTTLEEVFIKVAEANDEDHQHTLGKQARTGTPASSPTHSADGVVTQPTGMFMVHLGALLLKRFRVAKRDKKMLLYSMLLPVLLLFWGLQLQKSSSFTKNDPKISLATKDFSGGETTPTPFYCQADSGSQWCSSVMGSSFFTGAQSQQIASDVITQPAFDSNSPTVFGVEYTNPSINQSDATGYELRLGEEVYKRGYGIDQGATEGQYGAYLVHGDSNQNVLSYNLMVNTTASHSAPIFKALIDQAIYRFFASNTSDQASSGTVNLIVNNHPLPLSASSKALFGSFMAFSSCTLIVIAFSYFPASI</sequence>
<protein>
    <submittedName>
        <fullName evidence="5">Uncharacterized protein</fullName>
    </submittedName>
</protein>
<proteinExistence type="predicted"/>
<dbReference type="HOGENOM" id="CLU_036271_0_0_1"/>
<dbReference type="InterPro" id="IPR026082">
    <property type="entry name" value="ABCA"/>
</dbReference>
<dbReference type="VEuPathDB" id="FungiDB:PYU1_G015165"/>
<evidence type="ECO:0000256" key="2">
    <source>
        <dbReference type="ARBA" id="ARBA00022737"/>
    </source>
</evidence>
<dbReference type="PANTHER" id="PTHR19229">
    <property type="entry name" value="ATP-BINDING CASSETTE TRANSPORTER SUBFAMILY A ABCA"/>
    <property type="match status" value="1"/>
</dbReference>
<dbReference type="EnsemblProtists" id="PYU1_T015196">
    <property type="protein sequence ID" value="PYU1_T015196"/>
    <property type="gene ID" value="PYU1_G015165"/>
</dbReference>
<evidence type="ECO:0000256" key="4">
    <source>
        <dbReference type="SAM" id="Phobius"/>
    </source>
</evidence>
<dbReference type="AlphaFoldDB" id="K3XD97"/>
<dbReference type="Proteomes" id="UP000019132">
    <property type="component" value="Unassembled WGS sequence"/>
</dbReference>
<dbReference type="InterPro" id="IPR027417">
    <property type="entry name" value="P-loop_NTPase"/>
</dbReference>
<keyword evidence="4" id="KW-1133">Transmembrane helix</keyword>
<reference evidence="5" key="3">
    <citation type="submission" date="2015-02" db="UniProtKB">
        <authorList>
            <consortium name="EnsemblProtists"/>
        </authorList>
    </citation>
    <scope>IDENTIFICATION</scope>
    <source>
        <strain evidence="5">DAOM BR144</strain>
    </source>
</reference>
<keyword evidence="2" id="KW-0677">Repeat</keyword>